<dbReference type="CDD" id="cd08471">
    <property type="entry name" value="PBP2_CrgA_like_2"/>
    <property type="match status" value="1"/>
</dbReference>
<keyword evidence="3" id="KW-0238">DNA-binding</keyword>
<accession>A0ABZ0EDI5</accession>
<keyword evidence="4" id="KW-0804">Transcription</keyword>
<evidence type="ECO:0000259" key="5">
    <source>
        <dbReference type="PROSITE" id="PS50931"/>
    </source>
</evidence>
<feature type="domain" description="HTH lysR-type" evidence="5">
    <location>
        <begin position="1"/>
        <end position="59"/>
    </location>
</feature>
<dbReference type="InterPro" id="IPR036390">
    <property type="entry name" value="WH_DNA-bd_sf"/>
</dbReference>
<evidence type="ECO:0000256" key="4">
    <source>
        <dbReference type="ARBA" id="ARBA00023163"/>
    </source>
</evidence>
<dbReference type="PANTHER" id="PTHR30537">
    <property type="entry name" value="HTH-TYPE TRANSCRIPTIONAL REGULATOR"/>
    <property type="match status" value="1"/>
</dbReference>
<evidence type="ECO:0000256" key="1">
    <source>
        <dbReference type="ARBA" id="ARBA00009437"/>
    </source>
</evidence>
<dbReference type="InterPro" id="IPR000847">
    <property type="entry name" value="LysR_HTH_N"/>
</dbReference>
<dbReference type="Gene3D" id="3.40.190.290">
    <property type="match status" value="1"/>
</dbReference>
<sequence length="320" mass="34316">MDRLEAMSILVAAAETGSFSAASRKLHMPLPTVSRKVAELEAHLNARLLVRSTRKLTLTEAGVAYLAACKQILEQVSEAESAAAGEYSTPRGELVVTAPIVFGRLHMLPIVSDFLATFAEITVRLVLADRNLHLLDEHIEVALRIGKLPDSSMVATQVGTVNRVVCASPHYLAQAGEPETPADLVRFSCVNFDSLPSGAVWNFATSTGTHEAVPIHARLSVNTAEAAIDAAIAGVGLTTVLSYQAARAVDEGKLKLVLRDFEPEPIPVSIMHTGQGKLPLKTRSFIDFAVPRLRAALARDTDMLSAKATPRGRQKRASPT</sequence>
<dbReference type="PANTHER" id="PTHR30537:SF5">
    <property type="entry name" value="HTH-TYPE TRANSCRIPTIONAL ACTIVATOR TTDR-RELATED"/>
    <property type="match status" value="1"/>
</dbReference>
<proteinExistence type="inferred from homology"/>
<comment type="similarity">
    <text evidence="1">Belongs to the LysR transcriptional regulatory family.</text>
</comment>
<dbReference type="Gene3D" id="1.10.10.10">
    <property type="entry name" value="Winged helix-like DNA-binding domain superfamily/Winged helix DNA-binding domain"/>
    <property type="match status" value="1"/>
</dbReference>
<dbReference type="Proteomes" id="UP001302652">
    <property type="component" value="Chromosome 2"/>
</dbReference>
<evidence type="ECO:0000313" key="6">
    <source>
        <dbReference type="EMBL" id="WOD15296.1"/>
    </source>
</evidence>
<dbReference type="Pfam" id="PF00126">
    <property type="entry name" value="HTH_1"/>
    <property type="match status" value="1"/>
</dbReference>
<dbReference type="EMBL" id="CP136512">
    <property type="protein sequence ID" value="WOD15296.1"/>
    <property type="molecule type" value="Genomic_DNA"/>
</dbReference>
<evidence type="ECO:0000313" key="7">
    <source>
        <dbReference type="Proteomes" id="UP001302652"/>
    </source>
</evidence>
<dbReference type="InterPro" id="IPR058163">
    <property type="entry name" value="LysR-type_TF_proteobact-type"/>
</dbReference>
<protein>
    <submittedName>
        <fullName evidence="6">LysR family transcriptional regulator</fullName>
    </submittedName>
</protein>
<dbReference type="RefSeq" id="WP_317017458.1">
    <property type="nucleotide sequence ID" value="NZ_CP136512.1"/>
</dbReference>
<gene>
    <name evidence="6" type="ORF">RW095_18510</name>
</gene>
<dbReference type="SUPFAM" id="SSF53850">
    <property type="entry name" value="Periplasmic binding protein-like II"/>
    <property type="match status" value="1"/>
</dbReference>
<keyword evidence="2" id="KW-0805">Transcription regulation</keyword>
<keyword evidence="7" id="KW-1185">Reference proteome</keyword>
<evidence type="ECO:0000256" key="2">
    <source>
        <dbReference type="ARBA" id="ARBA00023015"/>
    </source>
</evidence>
<dbReference type="PROSITE" id="PS50931">
    <property type="entry name" value="HTH_LYSR"/>
    <property type="match status" value="1"/>
</dbReference>
<dbReference type="InterPro" id="IPR005119">
    <property type="entry name" value="LysR_subst-bd"/>
</dbReference>
<evidence type="ECO:0000256" key="3">
    <source>
        <dbReference type="ARBA" id="ARBA00023125"/>
    </source>
</evidence>
<dbReference type="SUPFAM" id="SSF46785">
    <property type="entry name" value="Winged helix' DNA-binding domain"/>
    <property type="match status" value="1"/>
</dbReference>
<dbReference type="Pfam" id="PF03466">
    <property type="entry name" value="LysR_substrate"/>
    <property type="match status" value="1"/>
</dbReference>
<name>A0ABZ0EDI5_9BURK</name>
<reference evidence="6 7" key="1">
    <citation type="submission" date="2023-10" db="EMBL/GenBank/DDBJ databases">
        <title>Surface-active antibiotics is a multifunctional adaptation for post-fire microbes.</title>
        <authorList>
            <person name="Liu M.D."/>
            <person name="Du Y."/>
            <person name="Koupaei S.K."/>
            <person name="Kim N.R."/>
            <person name="Zhang W."/>
            <person name="Traxler M.F."/>
        </authorList>
    </citation>
    <scope>NUCLEOTIDE SEQUENCE [LARGE SCALE GENOMIC DNA]</scope>
    <source>
        <strain evidence="6 7">F3</strain>
    </source>
</reference>
<dbReference type="InterPro" id="IPR036388">
    <property type="entry name" value="WH-like_DNA-bd_sf"/>
</dbReference>
<organism evidence="6 7">
    <name type="scientific">Paraburkholderia kirstenboschensis</name>
    <dbReference type="NCBI Taxonomy" id="1245436"/>
    <lineage>
        <taxon>Bacteria</taxon>
        <taxon>Pseudomonadati</taxon>
        <taxon>Pseudomonadota</taxon>
        <taxon>Betaproteobacteria</taxon>
        <taxon>Burkholderiales</taxon>
        <taxon>Burkholderiaceae</taxon>
        <taxon>Paraburkholderia</taxon>
    </lineage>
</organism>